<keyword evidence="2" id="KW-1185">Reference proteome</keyword>
<dbReference type="EMBL" id="PVWK01000153">
    <property type="protein sequence ID" value="PSB24135.1"/>
    <property type="molecule type" value="Genomic_DNA"/>
</dbReference>
<reference evidence="2" key="1">
    <citation type="submission" date="2018-02" db="EMBL/GenBank/DDBJ databases">
        <authorList>
            <person name="Moore K."/>
            <person name="Momper L."/>
        </authorList>
    </citation>
    <scope>NUCLEOTIDE SEQUENCE [LARGE SCALE GENOMIC DNA]</scope>
    <source>
        <strain evidence="2">ULC18</strain>
    </source>
</reference>
<comment type="caution">
    <text evidence="1">The sequence shown here is derived from an EMBL/GenBank/DDBJ whole genome shotgun (WGS) entry which is preliminary data.</text>
</comment>
<reference evidence="1 2" key="2">
    <citation type="submission" date="2018-03" db="EMBL/GenBank/DDBJ databases">
        <title>The ancient ancestry and fast evolution of plastids.</title>
        <authorList>
            <person name="Moore K.R."/>
            <person name="Magnabosco C."/>
            <person name="Momper L."/>
            <person name="Gold D.A."/>
            <person name="Bosak T."/>
            <person name="Fournier G.P."/>
        </authorList>
    </citation>
    <scope>NUCLEOTIDE SEQUENCE [LARGE SCALE GENOMIC DNA]</scope>
    <source>
        <strain evidence="1 2">ULC18</strain>
    </source>
</reference>
<sequence>MWALQFHVKQSLKLFPKIKTIEEYAKEVPVEDKSKVREVMYADHTLIDTFLKDNPQDFSSEKLAIVEQWKNLISGDFYIERILKKYTIFIAEDDQVYGVWGLQNDFDEMFHPSQLPLLVRAVLLPFKDKIIYDGLLQSYNIMFGGGISGSLKETYLAAKQRGTIIERFTDRHAPEPITVSAQALKDWTPELAELVARASKLRGGGGQPVVYSPVFSLIKASLELGHAATINPNDQQQLWKLLGKVEQAVRKIERSL</sequence>
<protein>
    <submittedName>
        <fullName evidence="1">Uncharacterized protein</fullName>
    </submittedName>
</protein>
<dbReference type="AlphaFoldDB" id="A0A2T1DUG2"/>
<accession>A0A2T1DUG2</accession>
<name>A0A2T1DUG2_9CYAN</name>
<evidence type="ECO:0000313" key="2">
    <source>
        <dbReference type="Proteomes" id="UP000239576"/>
    </source>
</evidence>
<organism evidence="1 2">
    <name type="scientific">Stenomitos frigidus ULC18</name>
    <dbReference type="NCBI Taxonomy" id="2107698"/>
    <lineage>
        <taxon>Bacteria</taxon>
        <taxon>Bacillati</taxon>
        <taxon>Cyanobacteriota</taxon>
        <taxon>Cyanophyceae</taxon>
        <taxon>Leptolyngbyales</taxon>
        <taxon>Leptolyngbyaceae</taxon>
        <taxon>Stenomitos</taxon>
    </lineage>
</organism>
<proteinExistence type="predicted"/>
<evidence type="ECO:0000313" key="1">
    <source>
        <dbReference type="EMBL" id="PSB24135.1"/>
    </source>
</evidence>
<gene>
    <name evidence="1" type="ORF">C7B82_28350</name>
</gene>
<dbReference type="Proteomes" id="UP000239576">
    <property type="component" value="Unassembled WGS sequence"/>
</dbReference>